<keyword evidence="2" id="KW-1185">Reference proteome</keyword>
<dbReference type="Proteomes" id="UP001163835">
    <property type="component" value="Unassembled WGS sequence"/>
</dbReference>
<organism evidence="1 2">
    <name type="scientific">Lentinula aff. lateritia</name>
    <dbReference type="NCBI Taxonomy" id="2804960"/>
    <lineage>
        <taxon>Eukaryota</taxon>
        <taxon>Fungi</taxon>
        <taxon>Dikarya</taxon>
        <taxon>Basidiomycota</taxon>
        <taxon>Agaricomycotina</taxon>
        <taxon>Agaricomycetes</taxon>
        <taxon>Agaricomycetidae</taxon>
        <taxon>Agaricales</taxon>
        <taxon>Marasmiineae</taxon>
        <taxon>Omphalotaceae</taxon>
        <taxon>Lentinula</taxon>
    </lineage>
</organism>
<evidence type="ECO:0000313" key="1">
    <source>
        <dbReference type="EMBL" id="KAJ3810290.1"/>
    </source>
</evidence>
<sequence>MIRLFKNRQAFVKAIKVPGADAYREQHVWSNEDLDPTPFSEVHDTFRLQLKRVMLKNKLIQRNWRWYHYVSLWWGSSFNPNDWSTGSSLLSIGLTFGNAMGAVAIGALLSSVAIVFASRPGSEYHIGYPVTIRASMGMYAGYFFVALRSLIAIVYYGIQAYYAGNLVSVMVRCMFGHRWTGLTPFPISANITSQAFAGFMIFYVITFPLMFIHPRSIHALFFWKAIIVPPCAIALSAWAITQAGGISRFSLGTSGVTGSQLGWAWMDGINIILSGISPMIVSQPDITRYARSPIDASYPQAFANMLVKMLIYFLAICTAASLQVIYGGAPTWNLWDQVWNMLHSQLIASLDVLNIAFLQLNLILNHNWNAGARTLVFLVAFAFTGATALTNISANSIPFAADITGLFPRWMTIRRGQVLCALLGLAITPWNFLQNATQFLTFLGSYNMFMGSLLAIIWADYFLIRKGNIHIPSLYTSDHKAPYWYWHGINWRGILAWICGSFIPFPGLVGSYDINSVDKSTIRMFQNGWIISISIGFVVYYVLASLFPVPIYPPAYSKECITRGYLSKQDFPGVFPDETWRPFFSTQSKDDLDMSMTVSIGLDETKSKDT</sequence>
<name>A0ACC1TZU6_9AGAR</name>
<gene>
    <name evidence="1" type="ORF">F5876DRAFT_76907</name>
</gene>
<evidence type="ECO:0000313" key="2">
    <source>
        <dbReference type="Proteomes" id="UP001163835"/>
    </source>
</evidence>
<comment type="caution">
    <text evidence="1">The sequence shown here is derived from an EMBL/GenBank/DDBJ whole genome shotgun (WGS) entry which is preliminary data.</text>
</comment>
<dbReference type="EMBL" id="MU795109">
    <property type="protein sequence ID" value="KAJ3810290.1"/>
    <property type="molecule type" value="Genomic_DNA"/>
</dbReference>
<reference evidence="1" key="1">
    <citation type="submission" date="2022-09" db="EMBL/GenBank/DDBJ databases">
        <title>A Global Phylogenomic Analysis of the Shiitake Genus Lentinula.</title>
        <authorList>
            <consortium name="DOE Joint Genome Institute"/>
            <person name="Sierra-Patev S."/>
            <person name="Min B."/>
            <person name="Naranjo-Ortiz M."/>
            <person name="Looney B."/>
            <person name="Konkel Z."/>
            <person name="Slot J.C."/>
            <person name="Sakamoto Y."/>
            <person name="Steenwyk J.L."/>
            <person name="Rokas A."/>
            <person name="Carro J."/>
            <person name="Camarero S."/>
            <person name="Ferreira P."/>
            <person name="Molpeceres G."/>
            <person name="Ruiz-Duenas F.J."/>
            <person name="Serrano A."/>
            <person name="Henrissat B."/>
            <person name="Drula E."/>
            <person name="Hughes K.W."/>
            <person name="Mata J.L."/>
            <person name="Ishikawa N.K."/>
            <person name="Vargas-Isla R."/>
            <person name="Ushijima S."/>
            <person name="Smith C.A."/>
            <person name="Ahrendt S."/>
            <person name="Andreopoulos W."/>
            <person name="He G."/>
            <person name="Labutti K."/>
            <person name="Lipzen A."/>
            <person name="Ng V."/>
            <person name="Riley R."/>
            <person name="Sandor L."/>
            <person name="Barry K."/>
            <person name="Martinez A.T."/>
            <person name="Xiao Y."/>
            <person name="Gibbons J.G."/>
            <person name="Terashima K."/>
            <person name="Grigoriev I.V."/>
            <person name="Hibbett D.S."/>
        </authorList>
    </citation>
    <scope>NUCLEOTIDE SEQUENCE</scope>
    <source>
        <strain evidence="1">TMI1499</strain>
    </source>
</reference>
<protein>
    <submittedName>
        <fullName evidence="1">Permease for cytosine/purines, uracil, thiamine, allantoin-domain-containing protein</fullName>
    </submittedName>
</protein>
<accession>A0ACC1TZU6</accession>
<proteinExistence type="predicted"/>